<dbReference type="RefSeq" id="WP_316427873.1">
    <property type="nucleotide sequence ID" value="NZ_CP130144.1"/>
</dbReference>
<dbReference type="GO" id="GO:0006888">
    <property type="term" value="P:endoplasmic reticulum to Golgi vesicle-mediated transport"/>
    <property type="evidence" value="ECO:0007669"/>
    <property type="project" value="TreeGrafter"/>
</dbReference>
<dbReference type="GO" id="GO:0008168">
    <property type="term" value="F:methyltransferase activity"/>
    <property type="evidence" value="ECO:0007669"/>
    <property type="project" value="UniProtKB-KW"/>
</dbReference>
<organism evidence="2">
    <name type="scientific">Leptolyngbya boryana CZ1</name>
    <dbReference type="NCBI Taxonomy" id="3060204"/>
    <lineage>
        <taxon>Bacteria</taxon>
        <taxon>Bacillati</taxon>
        <taxon>Cyanobacteriota</taxon>
        <taxon>Cyanophyceae</taxon>
        <taxon>Leptolyngbyales</taxon>
        <taxon>Leptolyngbyaceae</taxon>
        <taxon>Leptolyngbya group</taxon>
        <taxon>Leptolyngbya</taxon>
    </lineage>
</organism>
<name>A0AA96WXE7_LEPBY</name>
<sequence>MGYLYRRMIDGIIRFAPVLLPPQRQYYNETNNDRWIAEYIFPGKRGGYFLEVGAANGKEASSCYVLEEKFGWTGICIEPSDYFFDKLVQNRPNSICEKIYVSNQAGTVIYVEGSEETVSPYLSGIRTNLEEVKSQGKEVVQKGKAVEKEATTLATLLKKHNAPTVIDYAAFDIEGSELDVLEVFPFDEYRFLALTLECDGSIRAPISQLLSANGYRQIKNPFNRDKPWEMYWLHQKFQR</sequence>
<keyword evidence="2" id="KW-0489">Methyltransferase</keyword>
<dbReference type="GO" id="GO:0005886">
    <property type="term" value="C:plasma membrane"/>
    <property type="evidence" value="ECO:0007669"/>
    <property type="project" value="TreeGrafter"/>
</dbReference>
<dbReference type="Gene3D" id="3.40.50.150">
    <property type="entry name" value="Vaccinia Virus protein VP39"/>
    <property type="match status" value="1"/>
</dbReference>
<reference evidence="2" key="2">
    <citation type="submission" date="2023-07" db="EMBL/GenBank/DDBJ databases">
        <authorList>
            <person name="Bai X.-H."/>
            <person name="Wang H.-H."/>
            <person name="Wang J."/>
            <person name="Ma M.-Y."/>
            <person name="Hu H.-H."/>
            <person name="Song Z.-L."/>
            <person name="Ma H.-G."/>
            <person name="Fan Y."/>
            <person name="Du C.-Y."/>
            <person name="Xu J.-C."/>
        </authorList>
    </citation>
    <scope>NUCLEOTIDE SEQUENCE</scope>
    <source>
        <strain evidence="2">CZ1</strain>
    </source>
</reference>
<reference evidence="2" key="1">
    <citation type="journal article" date="2023" name="Plants (Basel)">
        <title>Genomic Analysis of Leptolyngbya boryana CZ1 Reveals Efficient Carbon Fixation Modules.</title>
        <authorList>
            <person name="Bai X."/>
            <person name="Wang H."/>
            <person name="Cheng W."/>
            <person name="Wang J."/>
            <person name="Ma M."/>
            <person name="Hu H."/>
            <person name="Song Z."/>
            <person name="Ma H."/>
            <person name="Fan Y."/>
            <person name="Du C."/>
            <person name="Xu J."/>
        </authorList>
    </citation>
    <scope>NUCLEOTIDE SEQUENCE</scope>
    <source>
        <strain evidence="2">CZ1</strain>
    </source>
</reference>
<dbReference type="Pfam" id="PF05050">
    <property type="entry name" value="Methyltransf_21"/>
    <property type="match status" value="1"/>
</dbReference>
<evidence type="ECO:0000259" key="1">
    <source>
        <dbReference type="Pfam" id="PF05050"/>
    </source>
</evidence>
<dbReference type="PANTHER" id="PTHR34009:SF2">
    <property type="entry name" value="PROTEIN STAR"/>
    <property type="match status" value="1"/>
</dbReference>
<dbReference type="GO" id="GO:0032259">
    <property type="term" value="P:methylation"/>
    <property type="evidence" value="ECO:0007669"/>
    <property type="project" value="UniProtKB-KW"/>
</dbReference>
<dbReference type="InterPro" id="IPR029063">
    <property type="entry name" value="SAM-dependent_MTases_sf"/>
</dbReference>
<dbReference type="InterPro" id="IPR053202">
    <property type="entry name" value="EGF_Rcpt_Signaling_Reg"/>
</dbReference>
<dbReference type="EMBL" id="CP130144">
    <property type="protein sequence ID" value="WNZ46993.1"/>
    <property type="molecule type" value="Genomic_DNA"/>
</dbReference>
<protein>
    <submittedName>
        <fullName evidence="2">FkbM family methyltransferase</fullName>
    </submittedName>
</protein>
<gene>
    <name evidence="2" type="ORF">Q2T42_03960</name>
</gene>
<dbReference type="GO" id="GO:0005737">
    <property type="term" value="C:cytoplasm"/>
    <property type="evidence" value="ECO:0007669"/>
    <property type="project" value="GOC"/>
</dbReference>
<dbReference type="PANTHER" id="PTHR34009">
    <property type="entry name" value="PROTEIN STAR"/>
    <property type="match status" value="1"/>
</dbReference>
<proteinExistence type="predicted"/>
<accession>A0AA96WXE7</accession>
<dbReference type="GO" id="GO:0016197">
    <property type="term" value="P:endosomal transport"/>
    <property type="evidence" value="ECO:0007669"/>
    <property type="project" value="TreeGrafter"/>
</dbReference>
<evidence type="ECO:0000313" key="2">
    <source>
        <dbReference type="EMBL" id="WNZ46993.1"/>
    </source>
</evidence>
<dbReference type="SUPFAM" id="SSF53335">
    <property type="entry name" value="S-adenosyl-L-methionine-dependent methyltransferases"/>
    <property type="match status" value="1"/>
</dbReference>
<dbReference type="InterPro" id="IPR006342">
    <property type="entry name" value="FkbM_mtfrase"/>
</dbReference>
<feature type="domain" description="Methyltransferase FkbM" evidence="1">
    <location>
        <begin position="51"/>
        <end position="215"/>
    </location>
</feature>
<keyword evidence="2" id="KW-0808">Transferase</keyword>
<dbReference type="AlphaFoldDB" id="A0AA96WXE7"/>